<feature type="transmembrane region" description="Helical" evidence="8">
    <location>
        <begin position="308"/>
        <end position="327"/>
    </location>
</feature>
<feature type="transmembrane region" description="Helical" evidence="8">
    <location>
        <begin position="75"/>
        <end position="93"/>
    </location>
</feature>
<keyword evidence="4" id="KW-0808">Transferase</keyword>
<accession>A0A1F7SNR1</accession>
<evidence type="ECO:0000256" key="2">
    <source>
        <dbReference type="ARBA" id="ARBA00022475"/>
    </source>
</evidence>
<name>A0A1F7SNR1_9BACT</name>
<dbReference type="GO" id="GO:0016763">
    <property type="term" value="F:pentosyltransferase activity"/>
    <property type="evidence" value="ECO:0007669"/>
    <property type="project" value="TreeGrafter"/>
</dbReference>
<organism evidence="10 11">
    <name type="scientific">Candidatus Schekmanbacteria bacterium RIFCSPLOWO2_12_FULL_38_15</name>
    <dbReference type="NCBI Taxonomy" id="1817883"/>
    <lineage>
        <taxon>Bacteria</taxon>
        <taxon>Candidatus Schekmaniibacteriota</taxon>
    </lineage>
</organism>
<feature type="transmembrane region" description="Helical" evidence="8">
    <location>
        <begin position="128"/>
        <end position="147"/>
    </location>
</feature>
<proteinExistence type="predicted"/>
<evidence type="ECO:0000256" key="5">
    <source>
        <dbReference type="ARBA" id="ARBA00022692"/>
    </source>
</evidence>
<keyword evidence="3" id="KW-0328">Glycosyltransferase</keyword>
<comment type="caution">
    <text evidence="10">The sequence shown here is derived from an EMBL/GenBank/DDBJ whole genome shotgun (WGS) entry which is preliminary data.</text>
</comment>
<comment type="subcellular location">
    <subcellularLocation>
        <location evidence="1">Cell membrane</location>
        <topology evidence="1">Multi-pass membrane protein</topology>
    </subcellularLocation>
</comment>
<dbReference type="PANTHER" id="PTHR33908">
    <property type="entry name" value="MANNOSYLTRANSFERASE YKCB-RELATED"/>
    <property type="match status" value="1"/>
</dbReference>
<feature type="transmembrane region" description="Helical" evidence="8">
    <location>
        <begin position="332"/>
        <end position="354"/>
    </location>
</feature>
<evidence type="ECO:0000256" key="4">
    <source>
        <dbReference type="ARBA" id="ARBA00022679"/>
    </source>
</evidence>
<dbReference type="GO" id="GO:0005886">
    <property type="term" value="C:plasma membrane"/>
    <property type="evidence" value="ECO:0007669"/>
    <property type="project" value="UniProtKB-SubCell"/>
</dbReference>
<sequence>MRNNPPKFLLPSILVLAALLRIYRLGLYDLWFDEVLCAFQREDLRNILNGKILDSNPPLYFLILHFLTPLKASEFILRLPSVIFGVGTIFVLYKFTKNIFDEKASLISSLLLAISPFHIYYSQEVKMYSLFILLSFLSISFFILSITENKNSWWAGFVVSTVLSLYTHYYAMLLILIETITFIIFLIFKVFKESSAKVPDLSLRGAKRQSNLNVSNGERDCHAHSASSWARNDHEKNRVFQKSITKKWLISNIFILLLFSPWIPIMLNEHFFKTSGFVTTWIPKPDLKTFFYTFKNFSVGFSSPRWNYLPAVIIFAFCFIAGLFKLYKKKDIFILTASIFFLPVAILFLVSQYAPVYLDRYISFLIPLFCLIISIGISRFKTSLIVFLLVIISFFSYFGYINLYEKIPYLHQAPGEHERIPIKPVVNFIEENFQPGDIIGHSCRSTLLSFEYYSGKRQRFLAVRNFENYPQSSAWTHSSLVPELVPNAIKDAKRIWLILSWWDPLSNLDPISQELKGCMDKNYRQVSYKKFKEIDLYLYENSPK</sequence>
<evidence type="ECO:0000256" key="6">
    <source>
        <dbReference type="ARBA" id="ARBA00022989"/>
    </source>
</evidence>
<keyword evidence="2" id="KW-1003">Cell membrane</keyword>
<dbReference type="EMBL" id="MGDI01000001">
    <property type="protein sequence ID" value="OGL55425.1"/>
    <property type="molecule type" value="Genomic_DNA"/>
</dbReference>
<keyword evidence="6 8" id="KW-1133">Transmembrane helix</keyword>
<keyword evidence="5 8" id="KW-0812">Transmembrane</keyword>
<dbReference type="InterPro" id="IPR050297">
    <property type="entry name" value="LipidA_mod_glycosyltrf_83"/>
</dbReference>
<evidence type="ECO:0000313" key="10">
    <source>
        <dbReference type="EMBL" id="OGL55425.1"/>
    </source>
</evidence>
<feature type="domain" description="Glycosyltransferase RgtA/B/C/D-like" evidence="9">
    <location>
        <begin position="56"/>
        <end position="190"/>
    </location>
</feature>
<dbReference type="STRING" id="1817883.A3G31_01265"/>
<dbReference type="PANTHER" id="PTHR33908:SF11">
    <property type="entry name" value="MEMBRANE PROTEIN"/>
    <property type="match status" value="1"/>
</dbReference>
<dbReference type="InterPro" id="IPR038731">
    <property type="entry name" value="RgtA/B/C-like"/>
</dbReference>
<evidence type="ECO:0000256" key="8">
    <source>
        <dbReference type="SAM" id="Phobius"/>
    </source>
</evidence>
<feature type="transmembrane region" description="Helical" evidence="8">
    <location>
        <begin position="384"/>
        <end position="404"/>
    </location>
</feature>
<gene>
    <name evidence="10" type="ORF">A3G31_01265</name>
</gene>
<evidence type="ECO:0000256" key="7">
    <source>
        <dbReference type="ARBA" id="ARBA00023136"/>
    </source>
</evidence>
<feature type="transmembrane region" description="Helical" evidence="8">
    <location>
        <begin position="167"/>
        <end position="188"/>
    </location>
</feature>
<dbReference type="AlphaFoldDB" id="A0A1F7SNR1"/>
<dbReference type="GO" id="GO:0009103">
    <property type="term" value="P:lipopolysaccharide biosynthetic process"/>
    <property type="evidence" value="ECO:0007669"/>
    <property type="project" value="UniProtKB-ARBA"/>
</dbReference>
<feature type="transmembrane region" description="Helical" evidence="8">
    <location>
        <begin position="248"/>
        <end position="267"/>
    </location>
</feature>
<dbReference type="Pfam" id="PF13231">
    <property type="entry name" value="PMT_2"/>
    <property type="match status" value="1"/>
</dbReference>
<evidence type="ECO:0000256" key="3">
    <source>
        <dbReference type="ARBA" id="ARBA00022676"/>
    </source>
</evidence>
<feature type="transmembrane region" description="Helical" evidence="8">
    <location>
        <begin position="360"/>
        <end position="377"/>
    </location>
</feature>
<evidence type="ECO:0000313" key="11">
    <source>
        <dbReference type="Proteomes" id="UP000178082"/>
    </source>
</evidence>
<evidence type="ECO:0000256" key="1">
    <source>
        <dbReference type="ARBA" id="ARBA00004651"/>
    </source>
</evidence>
<evidence type="ECO:0000259" key="9">
    <source>
        <dbReference type="Pfam" id="PF13231"/>
    </source>
</evidence>
<reference evidence="10 11" key="1">
    <citation type="journal article" date="2016" name="Nat. Commun.">
        <title>Thousands of microbial genomes shed light on interconnected biogeochemical processes in an aquifer system.</title>
        <authorList>
            <person name="Anantharaman K."/>
            <person name="Brown C.T."/>
            <person name="Hug L.A."/>
            <person name="Sharon I."/>
            <person name="Castelle C.J."/>
            <person name="Probst A.J."/>
            <person name="Thomas B.C."/>
            <person name="Singh A."/>
            <person name="Wilkins M.J."/>
            <person name="Karaoz U."/>
            <person name="Brodie E.L."/>
            <person name="Williams K.H."/>
            <person name="Hubbard S.S."/>
            <person name="Banfield J.F."/>
        </authorList>
    </citation>
    <scope>NUCLEOTIDE SEQUENCE [LARGE SCALE GENOMIC DNA]</scope>
</reference>
<protein>
    <recommendedName>
        <fullName evidence="9">Glycosyltransferase RgtA/B/C/D-like domain-containing protein</fullName>
    </recommendedName>
</protein>
<keyword evidence="7 8" id="KW-0472">Membrane</keyword>
<dbReference type="Proteomes" id="UP000178082">
    <property type="component" value="Unassembled WGS sequence"/>
</dbReference>